<dbReference type="Proteomes" id="UP000700815">
    <property type="component" value="Unassembled WGS sequence"/>
</dbReference>
<organism evidence="1 2">
    <name type="scientific">Bifidobacterium miconis</name>
    <dbReference type="NCBI Taxonomy" id="2834435"/>
    <lineage>
        <taxon>Bacteria</taxon>
        <taxon>Bacillati</taxon>
        <taxon>Actinomycetota</taxon>
        <taxon>Actinomycetes</taxon>
        <taxon>Bifidobacteriales</taxon>
        <taxon>Bifidobacteriaceae</taxon>
        <taxon>Bifidobacterium</taxon>
    </lineage>
</organism>
<protein>
    <submittedName>
        <fullName evidence="1">Uncharacterized protein</fullName>
    </submittedName>
</protein>
<dbReference type="EMBL" id="JAHBBH010000065">
    <property type="protein sequence ID" value="MBW3093697.1"/>
    <property type="molecule type" value="Genomic_DNA"/>
</dbReference>
<gene>
    <name evidence="1" type="ORF">KIH79_12385</name>
</gene>
<evidence type="ECO:0000313" key="2">
    <source>
        <dbReference type="Proteomes" id="UP000700815"/>
    </source>
</evidence>
<sequence length="66" mass="7337">MMQQPTSLLEKHACTRTGVHDRTPHRYTPAYHFDVVDVAGPDIPRPNKMVVQDLIMGAAATCGRYA</sequence>
<proteinExistence type="predicted"/>
<reference evidence="1 2" key="1">
    <citation type="submission" date="2021-05" db="EMBL/GenBank/DDBJ databases">
        <title>Phylogenetic classification of ten novel species belonging to the genus Bifidobacterium comprising B. colchicus sp. nov., B. abeli sp. nov., B. bicoloris sp. nov., B. guerezis sp. nov., B. rosaliae sp. nov., B. santillanensis sp. nov., B. argentati sp. nov., B. amazzoni sp. nov., B. pluviali sp. nov., and B. pinnaculum sp. nov.</title>
        <authorList>
            <person name="Lugli G.A."/>
            <person name="Ruiz Garcia L."/>
            <person name="Margolles A."/>
            <person name="Ventura M."/>
        </authorList>
    </citation>
    <scope>NUCLEOTIDE SEQUENCE [LARGE SCALE GENOMIC DNA]</scope>
    <source>
        <strain evidence="1 2">82T10</strain>
    </source>
</reference>
<name>A0ABS6WKC4_9BIFI</name>
<dbReference type="RefSeq" id="WP_219059652.1">
    <property type="nucleotide sequence ID" value="NZ_JAHBBH010000065.1"/>
</dbReference>
<accession>A0ABS6WKC4</accession>
<comment type="caution">
    <text evidence="1">The sequence shown here is derived from an EMBL/GenBank/DDBJ whole genome shotgun (WGS) entry which is preliminary data.</text>
</comment>
<keyword evidence="2" id="KW-1185">Reference proteome</keyword>
<evidence type="ECO:0000313" key="1">
    <source>
        <dbReference type="EMBL" id="MBW3093697.1"/>
    </source>
</evidence>